<dbReference type="InterPro" id="IPR058240">
    <property type="entry name" value="rSAM_sf"/>
</dbReference>
<dbReference type="AlphaFoldDB" id="A0AAN8UB48"/>
<comment type="caution">
    <text evidence="7">The sequence shown here is derived from an EMBL/GenBank/DDBJ whole genome shotgun (WGS) entry which is preliminary data.</text>
</comment>
<dbReference type="SUPFAM" id="SSF102114">
    <property type="entry name" value="Radical SAM enzymes"/>
    <property type="match status" value="1"/>
</dbReference>
<proteinExistence type="predicted"/>
<evidence type="ECO:0000256" key="4">
    <source>
        <dbReference type="ARBA" id="ARBA00023004"/>
    </source>
</evidence>
<dbReference type="Pfam" id="PF02458">
    <property type="entry name" value="Transferase"/>
    <property type="match status" value="1"/>
</dbReference>
<dbReference type="InterPro" id="IPR007197">
    <property type="entry name" value="rSAM"/>
</dbReference>
<evidence type="ECO:0000256" key="2">
    <source>
        <dbReference type="ARBA" id="ARBA00022691"/>
    </source>
</evidence>
<dbReference type="PANTHER" id="PTHR31896">
    <property type="entry name" value="FAMILY REGULATORY PROTEIN, PUTATIVE (AFU_ORTHOLOGUE AFUA_3G14730)-RELATED"/>
    <property type="match status" value="1"/>
</dbReference>
<evidence type="ECO:0000313" key="8">
    <source>
        <dbReference type="Proteomes" id="UP001371456"/>
    </source>
</evidence>
<dbReference type="GO" id="GO:0046872">
    <property type="term" value="F:metal ion binding"/>
    <property type="evidence" value="ECO:0007669"/>
    <property type="project" value="UniProtKB-KW"/>
</dbReference>
<protein>
    <recommendedName>
        <fullName evidence="6">Radical SAM core domain-containing protein</fullName>
    </recommendedName>
</protein>
<dbReference type="FunFam" id="3.20.20.70:FF:000164">
    <property type="entry name" value="23S rRNA methyltransferase"/>
    <property type="match status" value="1"/>
</dbReference>
<name>A0AAN8UB48_SOLBU</name>
<keyword evidence="2" id="KW-0949">S-adenosyl-L-methionine</keyword>
<dbReference type="InterPro" id="IPR023213">
    <property type="entry name" value="CAT-like_dom_sf"/>
</dbReference>
<evidence type="ECO:0000256" key="3">
    <source>
        <dbReference type="ARBA" id="ARBA00022723"/>
    </source>
</evidence>
<gene>
    <name evidence="7" type="ORF">RDI58_003383</name>
</gene>
<keyword evidence="8" id="KW-1185">Reference proteome</keyword>
<keyword evidence="1" id="KW-0808">Transferase</keyword>
<dbReference type="PROSITE" id="PS51918">
    <property type="entry name" value="RADICAL_SAM"/>
    <property type="match status" value="1"/>
</dbReference>
<reference evidence="7 8" key="1">
    <citation type="submission" date="2024-02" db="EMBL/GenBank/DDBJ databases">
        <title>de novo genome assembly of Solanum bulbocastanum strain 11H21.</title>
        <authorList>
            <person name="Hosaka A.J."/>
        </authorList>
    </citation>
    <scope>NUCLEOTIDE SEQUENCE [LARGE SCALE GENOMIC DNA]</scope>
    <source>
        <tissue evidence="7">Young leaves</tissue>
    </source>
</reference>
<dbReference type="SFLD" id="SFLDS00029">
    <property type="entry name" value="Radical_SAM"/>
    <property type="match status" value="1"/>
</dbReference>
<keyword evidence="5" id="KW-0411">Iron-sulfur</keyword>
<organism evidence="7 8">
    <name type="scientific">Solanum bulbocastanum</name>
    <name type="common">Wild potato</name>
    <dbReference type="NCBI Taxonomy" id="147425"/>
    <lineage>
        <taxon>Eukaryota</taxon>
        <taxon>Viridiplantae</taxon>
        <taxon>Streptophyta</taxon>
        <taxon>Embryophyta</taxon>
        <taxon>Tracheophyta</taxon>
        <taxon>Spermatophyta</taxon>
        <taxon>Magnoliopsida</taxon>
        <taxon>eudicotyledons</taxon>
        <taxon>Gunneridae</taxon>
        <taxon>Pentapetalae</taxon>
        <taxon>asterids</taxon>
        <taxon>lamiids</taxon>
        <taxon>Solanales</taxon>
        <taxon>Solanaceae</taxon>
        <taxon>Solanoideae</taxon>
        <taxon>Solaneae</taxon>
        <taxon>Solanum</taxon>
    </lineage>
</organism>
<dbReference type="Gene3D" id="3.20.20.70">
    <property type="entry name" value="Aldolase class I"/>
    <property type="match status" value="1"/>
</dbReference>
<evidence type="ECO:0000256" key="1">
    <source>
        <dbReference type="ARBA" id="ARBA00022679"/>
    </source>
</evidence>
<dbReference type="InterPro" id="IPR013785">
    <property type="entry name" value="Aldolase_TIM"/>
</dbReference>
<dbReference type="PANTHER" id="PTHR31896:SF52">
    <property type="entry name" value="ANTHRANILATE N-BENZOYLTRANSFERASE PROTEIN"/>
    <property type="match status" value="1"/>
</dbReference>
<sequence>MASKVSIISTWTVKAAAGGSQHHTDNCKIIELTPWDILELQIDYFQTGLLFLMPTFEQVRDILKATNTSSLIDHLRVSLSRALDFFPPFCGRLGTTKNKQNGTTSFFINCNNDGAQLNHATAHGIRVSDIMESDYNPYVVRDFFPLNGVQNVEAASQPCFAVQVTELEDGIFIGCSNNHVVVDGTSFWHFYNSWTEISRGFNVISKIPFLKRQFPFNINHFSDRISIPNERVNAGHRFIPPPMLRERVFHFTKESVAKLKAKANLEMNTTKISSLQAVLAHVWRSVICCRCLDLSQETTFEVSIDMRERLNPPLPEGFFGNAICPATVTIKTGELLEHEFGWAALQINEAIALHDQEKLKCIYESWMNDPEVVKLGDLPSNYFMLNNSPRFDFYKYDFGWGKPITHRSGIGNMLEGKITVSPGQEEGSMILEICLSSETIQALEEDIIFGFFYLRTNYHCNRIFQASEIYYFRINCRAEFDKAGINNRFVPLIWKYVIQNPDCNWEDIPSLPSSAYTLLRAKFKASTSVVHSVFESNDGVTTKLLIKLQNGAFVESVIMRYDSSLGKLNGKPRPGGPRSTLCVSSQVGCKMGCTFCATGTMGFKNNLSSGEIVEQLVHVSRLSTIRNIVFMGMGEPLNNYSSLVDAIRVMTASPFQISPRKITVSTVGIIHAINKLHNDVPNLNLAVSLHAPVQDIRCQIMPAARAFPLEKLMNALQEYQKKSQQKIFIEYIMLDGVNDEEQHAHQLGKLLEAFQVVVNLIPFNPIGSLSQFITSTNQKVTKFQKILRDIYDIRTTTSRIFVGSRVIENSMLKGETISSSIYRIDIAFSLTWQQVAVSLCQSKVVVESS</sequence>
<evidence type="ECO:0000259" key="6">
    <source>
        <dbReference type="PROSITE" id="PS51918"/>
    </source>
</evidence>
<dbReference type="GO" id="GO:0051536">
    <property type="term" value="F:iron-sulfur cluster binding"/>
    <property type="evidence" value="ECO:0007669"/>
    <property type="project" value="UniProtKB-KW"/>
</dbReference>
<dbReference type="InterPro" id="IPR051283">
    <property type="entry name" value="Sec_Metabolite_Acyltrans"/>
</dbReference>
<dbReference type="Gene3D" id="3.30.559.10">
    <property type="entry name" value="Chloramphenicol acetyltransferase-like domain"/>
    <property type="match status" value="2"/>
</dbReference>
<evidence type="ECO:0000256" key="5">
    <source>
        <dbReference type="ARBA" id="ARBA00023014"/>
    </source>
</evidence>
<dbReference type="CDD" id="cd01335">
    <property type="entry name" value="Radical_SAM"/>
    <property type="match status" value="1"/>
</dbReference>
<dbReference type="Pfam" id="PF04055">
    <property type="entry name" value="Radical_SAM"/>
    <property type="match status" value="1"/>
</dbReference>
<evidence type="ECO:0000313" key="7">
    <source>
        <dbReference type="EMBL" id="KAK6805598.1"/>
    </source>
</evidence>
<keyword evidence="4" id="KW-0408">Iron</keyword>
<feature type="domain" description="Radical SAM core" evidence="6">
    <location>
        <begin position="575"/>
        <end position="805"/>
    </location>
</feature>
<dbReference type="GO" id="GO:0016740">
    <property type="term" value="F:transferase activity"/>
    <property type="evidence" value="ECO:0007669"/>
    <property type="project" value="UniProtKB-KW"/>
</dbReference>
<dbReference type="EMBL" id="JBANQN010000001">
    <property type="protein sequence ID" value="KAK6805598.1"/>
    <property type="molecule type" value="Genomic_DNA"/>
</dbReference>
<keyword evidence="3" id="KW-0479">Metal-binding</keyword>
<dbReference type="Proteomes" id="UP001371456">
    <property type="component" value="Unassembled WGS sequence"/>
</dbReference>
<accession>A0AAN8UB48</accession>